<gene>
    <name evidence="5" type="ORF">JIN81_00195</name>
</gene>
<dbReference type="SUPFAM" id="SSF53597">
    <property type="entry name" value="Dihydrofolate reductase-like"/>
    <property type="match status" value="1"/>
</dbReference>
<name>A0A934VDZ1_9BACT</name>
<keyword evidence="6" id="KW-1185">Reference proteome</keyword>
<keyword evidence="3" id="KW-0560">Oxidoreductase</keyword>
<comment type="pathway">
    <text evidence="1">Cofactor biosynthesis; riboflavin biosynthesis.</text>
</comment>
<dbReference type="PANTHER" id="PTHR38011">
    <property type="entry name" value="DIHYDROFOLATE REDUCTASE FAMILY PROTEIN (AFU_ORTHOLOGUE AFUA_8G06820)"/>
    <property type="match status" value="1"/>
</dbReference>
<sequence>MSRPRISINLALSADGKISSVSGRASGWTSKDDFARLKELRLSADALLVGRGTLEADRMTMKSPRNPLRCVVSRKGHFDPTHPLFSSEGGPIHLLGTEHPPTAIPSTTAHHGSLPDFIQTLSRDHEVRHIHCEGGGQLIHELAGLDLLDEIHLTWAGHHLFGGQSAPGPTGLPGNFLPASRHFKLTRFEPREDLGECFLSYRRSTES</sequence>
<dbReference type="AlphaFoldDB" id="A0A934VDZ1"/>
<dbReference type="GO" id="GO:0009231">
    <property type="term" value="P:riboflavin biosynthetic process"/>
    <property type="evidence" value="ECO:0007669"/>
    <property type="project" value="InterPro"/>
</dbReference>
<evidence type="ECO:0000313" key="5">
    <source>
        <dbReference type="EMBL" id="MBK1825422.1"/>
    </source>
</evidence>
<reference evidence="5" key="1">
    <citation type="submission" date="2021-01" db="EMBL/GenBank/DDBJ databases">
        <title>Modified the classification status of verrucomicrobia.</title>
        <authorList>
            <person name="Feng X."/>
        </authorList>
    </citation>
    <scope>NUCLEOTIDE SEQUENCE</scope>
    <source>
        <strain evidence="5">KCTC 22201</strain>
    </source>
</reference>
<evidence type="ECO:0000313" key="6">
    <source>
        <dbReference type="Proteomes" id="UP000658278"/>
    </source>
</evidence>
<evidence type="ECO:0000256" key="2">
    <source>
        <dbReference type="ARBA" id="ARBA00022857"/>
    </source>
</evidence>
<protein>
    <submittedName>
        <fullName evidence="5">RibD family protein</fullName>
    </submittedName>
</protein>
<feature type="domain" description="Bacterial bifunctional deaminase-reductase C-terminal" evidence="4">
    <location>
        <begin position="5"/>
        <end position="174"/>
    </location>
</feature>
<dbReference type="Proteomes" id="UP000658278">
    <property type="component" value="Unassembled WGS sequence"/>
</dbReference>
<evidence type="ECO:0000256" key="1">
    <source>
        <dbReference type="ARBA" id="ARBA00005104"/>
    </source>
</evidence>
<dbReference type="InterPro" id="IPR002734">
    <property type="entry name" value="RibDG_C"/>
</dbReference>
<dbReference type="RefSeq" id="WP_200275002.1">
    <property type="nucleotide sequence ID" value="NZ_JAENII010000001.1"/>
</dbReference>
<dbReference type="GO" id="GO:0008703">
    <property type="term" value="F:5-amino-6-(5-phosphoribosylamino)uracil reductase activity"/>
    <property type="evidence" value="ECO:0007669"/>
    <property type="project" value="InterPro"/>
</dbReference>
<dbReference type="InterPro" id="IPR050765">
    <property type="entry name" value="Riboflavin_Biosynth_HTPR"/>
</dbReference>
<evidence type="ECO:0000256" key="3">
    <source>
        <dbReference type="ARBA" id="ARBA00023002"/>
    </source>
</evidence>
<dbReference type="Gene3D" id="3.40.430.10">
    <property type="entry name" value="Dihydrofolate Reductase, subunit A"/>
    <property type="match status" value="1"/>
</dbReference>
<proteinExistence type="predicted"/>
<dbReference type="PANTHER" id="PTHR38011:SF7">
    <property type="entry name" value="2,5-DIAMINO-6-RIBOSYLAMINO-4(3H)-PYRIMIDINONE 5'-PHOSPHATE REDUCTASE"/>
    <property type="match status" value="1"/>
</dbReference>
<accession>A0A934VDZ1</accession>
<dbReference type="EMBL" id="JAENII010000001">
    <property type="protein sequence ID" value="MBK1825422.1"/>
    <property type="molecule type" value="Genomic_DNA"/>
</dbReference>
<evidence type="ECO:0000259" key="4">
    <source>
        <dbReference type="Pfam" id="PF01872"/>
    </source>
</evidence>
<comment type="caution">
    <text evidence="5">The sequence shown here is derived from an EMBL/GenBank/DDBJ whole genome shotgun (WGS) entry which is preliminary data.</text>
</comment>
<keyword evidence="2" id="KW-0521">NADP</keyword>
<organism evidence="5 6">
    <name type="scientific">Haloferula rosea</name>
    <dbReference type="NCBI Taxonomy" id="490093"/>
    <lineage>
        <taxon>Bacteria</taxon>
        <taxon>Pseudomonadati</taxon>
        <taxon>Verrucomicrobiota</taxon>
        <taxon>Verrucomicrobiia</taxon>
        <taxon>Verrucomicrobiales</taxon>
        <taxon>Verrucomicrobiaceae</taxon>
        <taxon>Haloferula</taxon>
    </lineage>
</organism>
<dbReference type="Pfam" id="PF01872">
    <property type="entry name" value="RibD_C"/>
    <property type="match status" value="1"/>
</dbReference>
<dbReference type="InterPro" id="IPR024072">
    <property type="entry name" value="DHFR-like_dom_sf"/>
</dbReference>